<reference evidence="8 9" key="1">
    <citation type="submission" date="2019-12" db="EMBL/GenBank/DDBJ databases">
        <authorList>
            <person name="Zhang Y.-J."/>
        </authorList>
    </citation>
    <scope>NUCLEOTIDE SEQUENCE [LARGE SCALE GENOMIC DNA]</scope>
    <source>
        <strain evidence="8 9">H18S-6</strain>
    </source>
</reference>
<dbReference type="Pfam" id="PF00892">
    <property type="entry name" value="EamA"/>
    <property type="match status" value="2"/>
</dbReference>
<evidence type="ECO:0000256" key="3">
    <source>
        <dbReference type="ARBA" id="ARBA00022692"/>
    </source>
</evidence>
<protein>
    <submittedName>
        <fullName evidence="8">EamA family transporter</fullName>
    </submittedName>
</protein>
<evidence type="ECO:0000256" key="4">
    <source>
        <dbReference type="ARBA" id="ARBA00022989"/>
    </source>
</evidence>
<feature type="transmembrane region" description="Helical" evidence="6">
    <location>
        <begin position="35"/>
        <end position="56"/>
    </location>
</feature>
<comment type="similarity">
    <text evidence="2">Belongs to the EamA transporter family.</text>
</comment>
<feature type="transmembrane region" description="Helical" evidence="6">
    <location>
        <begin position="271"/>
        <end position="289"/>
    </location>
</feature>
<dbReference type="Gene3D" id="1.10.3730.20">
    <property type="match status" value="1"/>
</dbReference>
<feature type="domain" description="EamA" evidence="7">
    <location>
        <begin position="156"/>
        <end position="289"/>
    </location>
</feature>
<evidence type="ECO:0000256" key="1">
    <source>
        <dbReference type="ARBA" id="ARBA00004141"/>
    </source>
</evidence>
<dbReference type="GO" id="GO:0016020">
    <property type="term" value="C:membrane"/>
    <property type="evidence" value="ECO:0007669"/>
    <property type="project" value="UniProtKB-SubCell"/>
</dbReference>
<dbReference type="InterPro" id="IPR000620">
    <property type="entry name" value="EamA_dom"/>
</dbReference>
<dbReference type="PANTHER" id="PTHR32322:SF2">
    <property type="entry name" value="EAMA DOMAIN-CONTAINING PROTEIN"/>
    <property type="match status" value="1"/>
</dbReference>
<comment type="caution">
    <text evidence="8">The sequence shown here is derived from an EMBL/GenBank/DDBJ whole genome shotgun (WGS) entry which is preliminary data.</text>
</comment>
<evidence type="ECO:0000313" key="9">
    <source>
        <dbReference type="Proteomes" id="UP000441586"/>
    </source>
</evidence>
<dbReference type="RefSeq" id="WP_158980139.1">
    <property type="nucleotide sequence ID" value="NZ_WSFO01000008.1"/>
</dbReference>
<evidence type="ECO:0000256" key="5">
    <source>
        <dbReference type="ARBA" id="ARBA00023136"/>
    </source>
</evidence>
<sequence length="300" mass="32296">MSNAMRGHLAMLMFSALVAGSFSLGSMIANDIAPAALNAARFIVAAMVIGAVAMATHGLRVEQFRAPWRFVLLGGMFAIYFVLMFYGLKTAAPVSAAAVFTLTPVISAVAGWFLLRQITTPRMALALAIGGAGALWVIFRADWATFRAFQIGQGEMIYFWGCVAHAVYTPLVRKFNRGEPAVVFTFGMLVAGSAILLVFGWSDIRATNWLQLPTMVWIGLGYLAICASSATFVLLQFAALNLPSAKVMAYTYLTPSWVIVWELALGRSAPTGLILVGIVMTVIALLMLLKDESKPKPAMA</sequence>
<organism evidence="8 9">
    <name type="scientific">Parasedimentitalea maritima</name>
    <dbReference type="NCBI Taxonomy" id="2578117"/>
    <lineage>
        <taxon>Bacteria</taxon>
        <taxon>Pseudomonadati</taxon>
        <taxon>Pseudomonadota</taxon>
        <taxon>Alphaproteobacteria</taxon>
        <taxon>Rhodobacterales</taxon>
        <taxon>Paracoccaceae</taxon>
        <taxon>Parasedimentitalea</taxon>
    </lineage>
</organism>
<evidence type="ECO:0000313" key="8">
    <source>
        <dbReference type="EMBL" id="KAE9628972.1"/>
    </source>
</evidence>
<feature type="transmembrane region" description="Helical" evidence="6">
    <location>
        <begin position="122"/>
        <end position="139"/>
    </location>
</feature>
<dbReference type="SUPFAM" id="SSF103481">
    <property type="entry name" value="Multidrug resistance efflux transporter EmrE"/>
    <property type="match status" value="2"/>
</dbReference>
<dbReference type="InterPro" id="IPR050638">
    <property type="entry name" value="AA-Vitamin_Transporters"/>
</dbReference>
<feature type="transmembrane region" description="Helical" evidence="6">
    <location>
        <begin position="181"/>
        <end position="202"/>
    </location>
</feature>
<evidence type="ECO:0000256" key="6">
    <source>
        <dbReference type="SAM" id="Phobius"/>
    </source>
</evidence>
<evidence type="ECO:0000259" key="7">
    <source>
        <dbReference type="Pfam" id="PF00892"/>
    </source>
</evidence>
<comment type="subcellular location">
    <subcellularLocation>
        <location evidence="1">Membrane</location>
        <topology evidence="1">Multi-pass membrane protein</topology>
    </subcellularLocation>
</comment>
<dbReference type="Proteomes" id="UP000441586">
    <property type="component" value="Unassembled WGS sequence"/>
</dbReference>
<dbReference type="PANTHER" id="PTHR32322">
    <property type="entry name" value="INNER MEMBRANE TRANSPORTER"/>
    <property type="match status" value="1"/>
</dbReference>
<dbReference type="AlphaFoldDB" id="A0A6A4REU5"/>
<dbReference type="EMBL" id="WSFO01000008">
    <property type="protein sequence ID" value="KAE9628972.1"/>
    <property type="molecule type" value="Genomic_DNA"/>
</dbReference>
<gene>
    <name evidence="8" type="ORF">GP644_14505</name>
</gene>
<proteinExistence type="inferred from homology"/>
<keyword evidence="4 6" id="KW-1133">Transmembrane helix</keyword>
<feature type="transmembrane region" description="Helical" evidence="6">
    <location>
        <begin position="94"/>
        <end position="115"/>
    </location>
</feature>
<feature type="transmembrane region" description="Helical" evidence="6">
    <location>
        <begin position="68"/>
        <end position="88"/>
    </location>
</feature>
<name>A0A6A4REU5_9RHOB</name>
<keyword evidence="5 6" id="KW-0472">Membrane</keyword>
<evidence type="ECO:0000256" key="2">
    <source>
        <dbReference type="ARBA" id="ARBA00007362"/>
    </source>
</evidence>
<feature type="transmembrane region" description="Helical" evidence="6">
    <location>
        <begin position="247"/>
        <end position="265"/>
    </location>
</feature>
<dbReference type="InterPro" id="IPR037185">
    <property type="entry name" value="EmrE-like"/>
</dbReference>
<keyword evidence="3 6" id="KW-0812">Transmembrane</keyword>
<feature type="transmembrane region" description="Helical" evidence="6">
    <location>
        <begin position="214"/>
        <end position="235"/>
    </location>
</feature>
<accession>A0A6A4REU5</accession>
<feature type="domain" description="EamA" evidence="7">
    <location>
        <begin position="6"/>
        <end position="138"/>
    </location>
</feature>